<evidence type="ECO:0000313" key="2">
    <source>
        <dbReference type="EMBL" id="KIK91346.1"/>
    </source>
</evidence>
<reference evidence="2 3" key="1">
    <citation type="submission" date="2014-04" db="EMBL/GenBank/DDBJ databases">
        <authorList>
            <consortium name="DOE Joint Genome Institute"/>
            <person name="Kuo A."/>
            <person name="Kohler A."/>
            <person name="Jargeat P."/>
            <person name="Nagy L.G."/>
            <person name="Floudas D."/>
            <person name="Copeland A."/>
            <person name="Barry K.W."/>
            <person name="Cichocki N."/>
            <person name="Veneault-Fourrey C."/>
            <person name="LaButti K."/>
            <person name="Lindquist E.A."/>
            <person name="Lipzen A."/>
            <person name="Lundell T."/>
            <person name="Morin E."/>
            <person name="Murat C."/>
            <person name="Sun H."/>
            <person name="Tunlid A."/>
            <person name="Henrissat B."/>
            <person name="Grigoriev I.V."/>
            <person name="Hibbett D.S."/>
            <person name="Martin F."/>
            <person name="Nordberg H.P."/>
            <person name="Cantor M.N."/>
            <person name="Hua S.X."/>
        </authorList>
    </citation>
    <scope>NUCLEOTIDE SEQUENCE [LARGE SCALE GENOMIC DNA]</scope>
    <source>
        <strain evidence="2 3">Ve08.2h10</strain>
    </source>
</reference>
<evidence type="ECO:0000256" key="1">
    <source>
        <dbReference type="SAM" id="SignalP"/>
    </source>
</evidence>
<gene>
    <name evidence="2" type="ORF">PAXRUDRAFT_830929</name>
</gene>
<dbReference type="AlphaFoldDB" id="A0A0D0DSU1"/>
<dbReference type="Proteomes" id="UP000054538">
    <property type="component" value="Unassembled WGS sequence"/>
</dbReference>
<accession>A0A0D0DSU1</accession>
<name>A0A0D0DSU1_9AGAM</name>
<dbReference type="HOGENOM" id="CLU_2831925_0_0_1"/>
<feature type="chain" id="PRO_5002209224" evidence="1">
    <location>
        <begin position="34"/>
        <end position="66"/>
    </location>
</feature>
<organism evidence="2 3">
    <name type="scientific">Paxillus rubicundulus Ve08.2h10</name>
    <dbReference type="NCBI Taxonomy" id="930991"/>
    <lineage>
        <taxon>Eukaryota</taxon>
        <taxon>Fungi</taxon>
        <taxon>Dikarya</taxon>
        <taxon>Basidiomycota</taxon>
        <taxon>Agaricomycotina</taxon>
        <taxon>Agaricomycetes</taxon>
        <taxon>Agaricomycetidae</taxon>
        <taxon>Boletales</taxon>
        <taxon>Paxilineae</taxon>
        <taxon>Paxillaceae</taxon>
        <taxon>Paxillus</taxon>
    </lineage>
</organism>
<dbReference type="EMBL" id="KN825397">
    <property type="protein sequence ID" value="KIK91346.1"/>
    <property type="molecule type" value="Genomic_DNA"/>
</dbReference>
<evidence type="ECO:0000313" key="3">
    <source>
        <dbReference type="Proteomes" id="UP000054538"/>
    </source>
</evidence>
<sequence>MTFCATLFPLSLNSGLLHLPVLAMVGMPRPCQASGKTCAPLPELGPDPAECDANIKEQVDLSPTSN</sequence>
<dbReference type="InParanoid" id="A0A0D0DSU1"/>
<feature type="signal peptide" evidence="1">
    <location>
        <begin position="1"/>
        <end position="33"/>
    </location>
</feature>
<keyword evidence="3" id="KW-1185">Reference proteome</keyword>
<reference evidence="3" key="2">
    <citation type="submission" date="2015-01" db="EMBL/GenBank/DDBJ databases">
        <title>Evolutionary Origins and Diversification of the Mycorrhizal Mutualists.</title>
        <authorList>
            <consortium name="DOE Joint Genome Institute"/>
            <consortium name="Mycorrhizal Genomics Consortium"/>
            <person name="Kohler A."/>
            <person name="Kuo A."/>
            <person name="Nagy L.G."/>
            <person name="Floudas D."/>
            <person name="Copeland A."/>
            <person name="Barry K.W."/>
            <person name="Cichocki N."/>
            <person name="Veneault-Fourrey C."/>
            <person name="LaButti K."/>
            <person name="Lindquist E.A."/>
            <person name="Lipzen A."/>
            <person name="Lundell T."/>
            <person name="Morin E."/>
            <person name="Murat C."/>
            <person name="Riley R."/>
            <person name="Ohm R."/>
            <person name="Sun H."/>
            <person name="Tunlid A."/>
            <person name="Henrissat B."/>
            <person name="Grigoriev I.V."/>
            <person name="Hibbett D.S."/>
            <person name="Martin F."/>
        </authorList>
    </citation>
    <scope>NUCLEOTIDE SEQUENCE [LARGE SCALE GENOMIC DNA]</scope>
    <source>
        <strain evidence="3">Ve08.2h10</strain>
    </source>
</reference>
<keyword evidence="1" id="KW-0732">Signal</keyword>
<proteinExistence type="predicted"/>
<protein>
    <submittedName>
        <fullName evidence="2">Uncharacterized protein</fullName>
    </submittedName>
</protein>